<evidence type="ECO:0000313" key="15">
    <source>
        <dbReference type="Proteomes" id="UP000547822"/>
    </source>
</evidence>
<dbReference type="EMBL" id="JACATF010000004">
    <property type="protein sequence ID" value="NWK07171.1"/>
    <property type="molecule type" value="Genomic_DNA"/>
</dbReference>
<proteinExistence type="predicted"/>
<keyword evidence="2" id="KW-0378">Hydrolase</keyword>
<evidence type="ECO:0000313" key="16">
    <source>
        <dbReference type="Proteomes" id="UP000549797"/>
    </source>
</evidence>
<gene>
    <name evidence="9" type="ORF">HX840_05015</name>
    <name evidence="10" type="ORF">HX847_01915</name>
    <name evidence="5" type="ORF">HX848_05925</name>
    <name evidence="6" type="ORF">HX850_01515</name>
    <name evidence="11" type="ORF">HX852_04725</name>
    <name evidence="12" type="ORF">HX853_05225</name>
    <name evidence="8" type="ORF">HX854_07550</name>
    <name evidence="7" type="ORF">HX858_04885</name>
    <name evidence="4" type="ORF">HX860_03720</name>
</gene>
<name>A0A7K4NIU1_9ARCH</name>
<dbReference type="EMBL" id="JACATJ010000006">
    <property type="protein sequence ID" value="NWK09070.1"/>
    <property type="molecule type" value="Genomic_DNA"/>
</dbReference>
<evidence type="ECO:0000313" key="9">
    <source>
        <dbReference type="EMBL" id="NWK01247.1"/>
    </source>
</evidence>
<dbReference type="GO" id="GO:0006303">
    <property type="term" value="P:double-strand break repair via nonhomologous end joining"/>
    <property type="evidence" value="ECO:0007669"/>
    <property type="project" value="TreeGrafter"/>
</dbReference>
<dbReference type="PANTHER" id="PTHR23240">
    <property type="entry name" value="DNA CROSS-LINK REPAIR PROTEIN PSO2/SNM1-RELATED"/>
    <property type="match status" value="1"/>
</dbReference>
<dbReference type="EMBL" id="JACATE010000009">
    <property type="protein sequence ID" value="NWJ28903.1"/>
    <property type="molecule type" value="Genomic_DNA"/>
</dbReference>
<dbReference type="Proteomes" id="UP000559282">
    <property type="component" value="Unassembled WGS sequence"/>
</dbReference>
<evidence type="ECO:0000313" key="6">
    <source>
        <dbReference type="EMBL" id="NWJ29586.1"/>
    </source>
</evidence>
<evidence type="ECO:0000313" key="4">
    <source>
        <dbReference type="EMBL" id="NWJ20163.1"/>
    </source>
</evidence>
<evidence type="ECO:0000313" key="21">
    <source>
        <dbReference type="Proteomes" id="UP000587702"/>
    </source>
</evidence>
<dbReference type="Proteomes" id="UP000587702">
    <property type="component" value="Unassembled WGS sequence"/>
</dbReference>
<evidence type="ECO:0000313" key="7">
    <source>
        <dbReference type="EMBL" id="NWJ57074.1"/>
    </source>
</evidence>
<reference evidence="13 14" key="1">
    <citation type="journal article" date="2019" name="Environ. Microbiol.">
        <title>Genomics insights into ecotype formation of ammonia-oxidizing archaea in the deep ocean.</title>
        <authorList>
            <person name="Wang Y."/>
            <person name="Huang J.M."/>
            <person name="Cui G.J."/>
            <person name="Nunoura T."/>
            <person name="Takaki Y."/>
            <person name="Li W.L."/>
            <person name="Li J."/>
            <person name="Gao Z.M."/>
            <person name="Takai K."/>
            <person name="Zhang A.Q."/>
            <person name="Stepanauskas R."/>
        </authorList>
    </citation>
    <scope>NUCLEOTIDE SEQUENCE [LARGE SCALE GENOMIC DNA]</scope>
    <source>
        <strain evidence="6 19">C4</strain>
        <strain evidence="11 16">D1a</strain>
        <strain evidence="4 21">L14</strain>
        <strain evidence="7 20">L15a</strain>
        <strain evidence="12 14">L19a</strain>
        <strain evidence="10 17">T1C4</strain>
        <strain evidence="5 18">T1L11</strain>
        <strain evidence="9 15">T1L9</strain>
        <strain evidence="8 13">T3L1</strain>
    </source>
</reference>
<dbReference type="Proteomes" id="UP000568446">
    <property type="component" value="Unassembled WGS sequence"/>
</dbReference>
<dbReference type="Proteomes" id="UP000563820">
    <property type="component" value="Unassembled WGS sequence"/>
</dbReference>
<comment type="caution">
    <text evidence="9">The sequence shown here is derived from an EMBL/GenBank/DDBJ whole genome shotgun (WGS) entry which is preliminary data.</text>
</comment>
<evidence type="ECO:0000313" key="17">
    <source>
        <dbReference type="Proteomes" id="UP000559282"/>
    </source>
</evidence>
<dbReference type="EMBL" id="JACATK010000004">
    <property type="protein sequence ID" value="NWJ29586.1"/>
    <property type="molecule type" value="Genomic_DNA"/>
</dbReference>
<dbReference type="GO" id="GO:0035312">
    <property type="term" value="F:5'-3' DNA exonuclease activity"/>
    <property type="evidence" value="ECO:0007669"/>
    <property type="project" value="TreeGrafter"/>
</dbReference>
<evidence type="ECO:0000313" key="14">
    <source>
        <dbReference type="Proteomes" id="UP000535457"/>
    </source>
</evidence>
<evidence type="ECO:0000313" key="10">
    <source>
        <dbReference type="EMBL" id="NWK07171.1"/>
    </source>
</evidence>
<dbReference type="Gene3D" id="3.60.15.10">
    <property type="entry name" value="Ribonuclease Z/Hydroxyacylglutathione hydrolase-like"/>
    <property type="match status" value="1"/>
</dbReference>
<accession>A0A7K4NIU1</accession>
<reference evidence="9" key="2">
    <citation type="submission" date="2020-06" db="EMBL/GenBank/DDBJ databases">
        <authorList>
            <person name="Wang Y."/>
        </authorList>
    </citation>
    <scope>NUCLEOTIDE SEQUENCE</scope>
    <source>
        <strain evidence="6">C4</strain>
        <strain evidence="11">D1a</strain>
        <strain evidence="4">L14</strain>
        <strain evidence="7">L15a</strain>
        <strain evidence="12">L19a</strain>
        <strain evidence="10">T1C4</strain>
        <strain evidence="5">T1L11</strain>
        <strain evidence="9">T1L9</strain>
        <strain evidence="8">T3L1</strain>
    </source>
</reference>
<evidence type="ECO:0000256" key="3">
    <source>
        <dbReference type="ARBA" id="ARBA00022839"/>
    </source>
</evidence>
<evidence type="ECO:0000313" key="11">
    <source>
        <dbReference type="EMBL" id="NWK09070.1"/>
    </source>
</evidence>
<dbReference type="Proteomes" id="UP000575480">
    <property type="component" value="Unassembled WGS sequence"/>
</dbReference>
<dbReference type="EMBL" id="JACATG010000006">
    <property type="protein sequence ID" value="NWK14018.1"/>
    <property type="molecule type" value="Genomic_DNA"/>
</dbReference>
<dbReference type="GO" id="GO:0003684">
    <property type="term" value="F:damaged DNA binding"/>
    <property type="evidence" value="ECO:0007669"/>
    <property type="project" value="TreeGrafter"/>
</dbReference>
<organism evidence="9 15">
    <name type="scientific">Marine Group I thaumarchaeote</name>
    <dbReference type="NCBI Taxonomy" id="2511932"/>
    <lineage>
        <taxon>Archaea</taxon>
        <taxon>Nitrososphaerota</taxon>
        <taxon>Marine Group I</taxon>
    </lineage>
</organism>
<protein>
    <submittedName>
        <fullName evidence="9">Exonuclease</fullName>
    </submittedName>
</protein>
<evidence type="ECO:0000313" key="8">
    <source>
        <dbReference type="EMBL" id="NWJ84559.1"/>
    </source>
</evidence>
<dbReference type="EMBL" id="JACATC010000011">
    <property type="protein sequence ID" value="NWJ84559.1"/>
    <property type="molecule type" value="Genomic_DNA"/>
</dbReference>
<dbReference type="EMBL" id="JACATD010000005">
    <property type="protein sequence ID" value="NWK01247.1"/>
    <property type="molecule type" value="Genomic_DNA"/>
</dbReference>
<sequence>MTKNGILCEVNDKRVYLDPKNTDVTGINFVSHAHIDHLPSTNGGTILSSVETNKIANLRGFKMENHVDSLDGFSLIDSGHIFGAKGLLFDDIFYTGDICTRKRGFLQGAKIPKCKTLITECTFGLPEFIFPAIDEIQKQVNELISGFYGKGIPVILMGYQLGKAQTITQLFGHWEPLYFHDSVKEMNSLHQKLGIPLKDGIGHSEAEKNGLLEKKPWVMVAPMMSSKNKFLQDMKSKYGAVTIGFSGWAQSSKFSFGRRADYSITMSDHCDFNELVNMVVQSGAEQVYTIHGFVDEFAEHLQKIGINAQPLLENSLDDFT</sequence>
<dbReference type="PANTHER" id="PTHR23240:SF8">
    <property type="entry name" value="PROTEIN ARTEMIS"/>
    <property type="match status" value="1"/>
</dbReference>
<evidence type="ECO:0000256" key="2">
    <source>
        <dbReference type="ARBA" id="ARBA00022801"/>
    </source>
</evidence>
<evidence type="ECO:0000313" key="19">
    <source>
        <dbReference type="Proteomes" id="UP000568446"/>
    </source>
</evidence>
<dbReference type="Proteomes" id="UP000535457">
    <property type="component" value="Unassembled WGS sequence"/>
</dbReference>
<evidence type="ECO:0000313" key="20">
    <source>
        <dbReference type="Proteomes" id="UP000575480"/>
    </source>
</evidence>
<keyword evidence="1" id="KW-0540">Nuclease</keyword>
<dbReference type="AlphaFoldDB" id="A0A7K4NIU1"/>
<dbReference type="Proteomes" id="UP000549797">
    <property type="component" value="Unassembled WGS sequence"/>
</dbReference>
<evidence type="ECO:0000313" key="12">
    <source>
        <dbReference type="EMBL" id="NWK14018.1"/>
    </source>
</evidence>
<evidence type="ECO:0000313" key="18">
    <source>
        <dbReference type="Proteomes" id="UP000563820"/>
    </source>
</evidence>
<evidence type="ECO:0000256" key="1">
    <source>
        <dbReference type="ARBA" id="ARBA00022722"/>
    </source>
</evidence>
<dbReference type="Proteomes" id="UP000547822">
    <property type="component" value="Unassembled WGS sequence"/>
</dbReference>
<dbReference type="GO" id="GO:0036297">
    <property type="term" value="P:interstrand cross-link repair"/>
    <property type="evidence" value="ECO:0007669"/>
    <property type="project" value="TreeGrafter"/>
</dbReference>
<evidence type="ECO:0000313" key="5">
    <source>
        <dbReference type="EMBL" id="NWJ28903.1"/>
    </source>
</evidence>
<keyword evidence="3 9" id="KW-0269">Exonuclease</keyword>
<evidence type="ECO:0000313" key="13">
    <source>
        <dbReference type="Proteomes" id="UP000520052"/>
    </source>
</evidence>
<dbReference type="SUPFAM" id="SSF56281">
    <property type="entry name" value="Metallo-hydrolase/oxidoreductase"/>
    <property type="match status" value="1"/>
</dbReference>
<dbReference type="EMBL" id="JACATI010000003">
    <property type="protein sequence ID" value="NWJ20163.1"/>
    <property type="molecule type" value="Genomic_DNA"/>
</dbReference>
<dbReference type="InterPro" id="IPR036866">
    <property type="entry name" value="RibonucZ/Hydroxyglut_hydro"/>
</dbReference>
<dbReference type="Proteomes" id="UP000520052">
    <property type="component" value="Unassembled WGS sequence"/>
</dbReference>
<dbReference type="EMBL" id="JACATH010000003">
    <property type="protein sequence ID" value="NWJ57074.1"/>
    <property type="molecule type" value="Genomic_DNA"/>
</dbReference>